<dbReference type="EMBL" id="WUMV01000001">
    <property type="protein sequence ID" value="MXN63678.1"/>
    <property type="molecule type" value="Genomic_DNA"/>
</dbReference>
<dbReference type="CDD" id="cd01562">
    <property type="entry name" value="Thr-dehyd"/>
    <property type="match status" value="1"/>
</dbReference>
<reference evidence="10 11" key="1">
    <citation type="submission" date="2019-12" db="EMBL/GenBank/DDBJ databases">
        <authorList>
            <person name="Li M."/>
        </authorList>
    </citation>
    <scope>NUCLEOTIDE SEQUENCE [LARGE SCALE GENOMIC DNA]</scope>
    <source>
        <strain evidence="10 11">GBMRC 2046</strain>
    </source>
</reference>
<dbReference type="PROSITE" id="PS00165">
    <property type="entry name" value="DEHYDRATASE_SER_THR"/>
    <property type="match status" value="1"/>
</dbReference>
<keyword evidence="6" id="KW-0460">Magnesium</keyword>
<dbReference type="GO" id="GO:0000287">
    <property type="term" value="F:magnesium ion binding"/>
    <property type="evidence" value="ECO:0007669"/>
    <property type="project" value="TreeGrafter"/>
</dbReference>
<evidence type="ECO:0000256" key="6">
    <source>
        <dbReference type="ARBA" id="ARBA00022842"/>
    </source>
</evidence>
<comment type="caution">
    <text evidence="10">The sequence shown here is derived from an EMBL/GenBank/DDBJ whole genome shotgun (WGS) entry which is preliminary data.</text>
</comment>
<organism evidence="10 11">
    <name type="scientific">Stappia sediminis</name>
    <dbReference type="NCBI Taxonomy" id="2692190"/>
    <lineage>
        <taxon>Bacteria</taxon>
        <taxon>Pseudomonadati</taxon>
        <taxon>Pseudomonadota</taxon>
        <taxon>Alphaproteobacteria</taxon>
        <taxon>Hyphomicrobiales</taxon>
        <taxon>Stappiaceae</taxon>
        <taxon>Stappia</taxon>
    </lineage>
</organism>
<dbReference type="GO" id="GO:0030170">
    <property type="term" value="F:pyridoxal phosphate binding"/>
    <property type="evidence" value="ECO:0007669"/>
    <property type="project" value="InterPro"/>
</dbReference>
<accession>A0A7X3LRD0</accession>
<dbReference type="InterPro" id="IPR036052">
    <property type="entry name" value="TrpB-like_PALP_sf"/>
</dbReference>
<dbReference type="GO" id="GO:0005524">
    <property type="term" value="F:ATP binding"/>
    <property type="evidence" value="ECO:0007669"/>
    <property type="project" value="TreeGrafter"/>
</dbReference>
<feature type="domain" description="Tryptophan synthase beta chain-like PALP" evidence="9">
    <location>
        <begin position="21"/>
        <end position="314"/>
    </location>
</feature>
<gene>
    <name evidence="10" type="ORF">GR183_02075</name>
</gene>
<evidence type="ECO:0000313" key="11">
    <source>
        <dbReference type="Proteomes" id="UP000433101"/>
    </source>
</evidence>
<evidence type="ECO:0000256" key="4">
    <source>
        <dbReference type="ARBA" id="ARBA00001946"/>
    </source>
</evidence>
<dbReference type="Gene3D" id="3.40.50.1100">
    <property type="match status" value="2"/>
</dbReference>
<dbReference type="AlphaFoldDB" id="A0A7X3LRD0"/>
<dbReference type="GO" id="GO:0070179">
    <property type="term" value="P:D-serine biosynthetic process"/>
    <property type="evidence" value="ECO:0007669"/>
    <property type="project" value="TreeGrafter"/>
</dbReference>
<dbReference type="Proteomes" id="UP000433101">
    <property type="component" value="Unassembled WGS sequence"/>
</dbReference>
<dbReference type="RefSeq" id="WP_160773917.1">
    <property type="nucleotide sequence ID" value="NZ_WUMV01000001.1"/>
</dbReference>
<evidence type="ECO:0000256" key="7">
    <source>
        <dbReference type="ARBA" id="ARBA00022898"/>
    </source>
</evidence>
<keyword evidence="8" id="KW-0456">Lyase</keyword>
<evidence type="ECO:0000313" key="10">
    <source>
        <dbReference type="EMBL" id="MXN63678.1"/>
    </source>
</evidence>
<protein>
    <submittedName>
        <fullName evidence="10">Pyridoxal-phosphate dependent enzyme</fullName>
    </submittedName>
</protein>
<comment type="cofactor">
    <cofactor evidence="1">
        <name>Ca(2+)</name>
        <dbReference type="ChEBI" id="CHEBI:29108"/>
    </cofactor>
</comment>
<evidence type="ECO:0000256" key="8">
    <source>
        <dbReference type="ARBA" id="ARBA00023239"/>
    </source>
</evidence>
<comment type="cofactor">
    <cofactor evidence="2">
        <name>pyridoxal 5'-phosphate</name>
        <dbReference type="ChEBI" id="CHEBI:597326"/>
    </cofactor>
</comment>
<dbReference type="Pfam" id="PF00291">
    <property type="entry name" value="PALP"/>
    <property type="match status" value="1"/>
</dbReference>
<proteinExistence type="inferred from homology"/>
<sequence length="329" mass="34221">MTKPLDAPVFDDILAARERISGEAARTPLLRSAILDEVTGGSVLIKPEVLQRTGSFKFRGAFNRLSMIPPEDRAKGVVACSSGNHAQGVAEAARIIGMPATIVMPSNAPAVKKARTERSGAKVVDYERGVENRDEIAGRIVAETGATFIHPYNDPGVIAGQGTAGVEIAEQAEALGLLPEAMLTCAGGGGLTAGIALALERLLPDCAVFPVEPEGFDDYARSLEAGHRVTNPAAVGSICDAILTETPGDLGFEITSRRAKRGLVVTDEEALRAVAFAFRELKLVVEPGGAVALAALLSGKLDIAGKCVAIILSGGNIEPAMMMRALESA</sequence>
<keyword evidence="11" id="KW-1185">Reference proteome</keyword>
<keyword evidence="7" id="KW-0663">Pyridoxal phosphate</keyword>
<dbReference type="InterPro" id="IPR000634">
    <property type="entry name" value="Ser/Thr_deHydtase_PyrdxlP-BS"/>
</dbReference>
<dbReference type="PANTHER" id="PTHR43050:SF1">
    <property type="entry name" value="SERINE RACEMASE"/>
    <property type="match status" value="1"/>
</dbReference>
<comment type="cofactor">
    <cofactor evidence="3">
        <name>Mn(2+)</name>
        <dbReference type="ChEBI" id="CHEBI:29035"/>
    </cofactor>
</comment>
<comment type="similarity">
    <text evidence="5">Belongs to the serine/threonine dehydratase family.</text>
</comment>
<evidence type="ECO:0000259" key="9">
    <source>
        <dbReference type="Pfam" id="PF00291"/>
    </source>
</evidence>
<dbReference type="GO" id="GO:0030378">
    <property type="term" value="F:serine racemase activity"/>
    <property type="evidence" value="ECO:0007669"/>
    <property type="project" value="TreeGrafter"/>
</dbReference>
<evidence type="ECO:0000256" key="1">
    <source>
        <dbReference type="ARBA" id="ARBA00001913"/>
    </source>
</evidence>
<dbReference type="GO" id="GO:0018114">
    <property type="term" value="F:threonine racemase activity"/>
    <property type="evidence" value="ECO:0007669"/>
    <property type="project" value="TreeGrafter"/>
</dbReference>
<dbReference type="InterPro" id="IPR001926">
    <property type="entry name" value="TrpB-like_PALP"/>
</dbReference>
<evidence type="ECO:0000256" key="3">
    <source>
        <dbReference type="ARBA" id="ARBA00001936"/>
    </source>
</evidence>
<comment type="cofactor">
    <cofactor evidence="4">
        <name>Mg(2+)</name>
        <dbReference type="ChEBI" id="CHEBI:18420"/>
    </cofactor>
</comment>
<evidence type="ECO:0000256" key="2">
    <source>
        <dbReference type="ARBA" id="ARBA00001933"/>
    </source>
</evidence>
<name>A0A7X3LRD0_9HYPH</name>
<evidence type="ECO:0000256" key="5">
    <source>
        <dbReference type="ARBA" id="ARBA00010869"/>
    </source>
</evidence>
<dbReference type="GO" id="GO:0003941">
    <property type="term" value="F:L-serine ammonia-lyase activity"/>
    <property type="evidence" value="ECO:0007669"/>
    <property type="project" value="TreeGrafter"/>
</dbReference>
<dbReference type="PANTHER" id="PTHR43050">
    <property type="entry name" value="SERINE / THREONINE RACEMASE FAMILY MEMBER"/>
    <property type="match status" value="1"/>
</dbReference>
<dbReference type="FunFam" id="3.40.50.1100:FF:000005">
    <property type="entry name" value="Threonine dehydratase catabolic"/>
    <property type="match status" value="1"/>
</dbReference>
<dbReference type="SUPFAM" id="SSF53686">
    <property type="entry name" value="Tryptophan synthase beta subunit-like PLP-dependent enzymes"/>
    <property type="match status" value="1"/>
</dbReference>